<organism evidence="6 7">
    <name type="scientific">Mucilaginibacter xinganensis</name>
    <dbReference type="NCBI Taxonomy" id="1234841"/>
    <lineage>
        <taxon>Bacteria</taxon>
        <taxon>Pseudomonadati</taxon>
        <taxon>Bacteroidota</taxon>
        <taxon>Sphingobacteriia</taxon>
        <taxon>Sphingobacteriales</taxon>
        <taxon>Sphingobacteriaceae</taxon>
        <taxon>Mucilaginibacter</taxon>
    </lineage>
</organism>
<evidence type="ECO:0000259" key="5">
    <source>
        <dbReference type="PROSITE" id="PS00622"/>
    </source>
</evidence>
<dbReference type="OrthoDB" id="659361at2"/>
<evidence type="ECO:0000256" key="1">
    <source>
        <dbReference type="ARBA" id="ARBA00010641"/>
    </source>
</evidence>
<dbReference type="KEGG" id="muc:MuYL_3502"/>
<dbReference type="NCBIfam" id="TIGR02985">
    <property type="entry name" value="Sig70_bacteroi1"/>
    <property type="match status" value="1"/>
</dbReference>
<dbReference type="Proteomes" id="UP000215002">
    <property type="component" value="Chromosome"/>
</dbReference>
<dbReference type="AlphaFoldDB" id="A0A223NZT8"/>
<accession>A0A223NZT8</accession>
<evidence type="ECO:0000256" key="3">
    <source>
        <dbReference type="ARBA" id="ARBA00023082"/>
    </source>
</evidence>
<keyword evidence="7" id="KW-1185">Reference proteome</keyword>
<dbReference type="InterPro" id="IPR013249">
    <property type="entry name" value="RNA_pol_sigma70_r4_t2"/>
</dbReference>
<dbReference type="InterPro" id="IPR013325">
    <property type="entry name" value="RNA_pol_sigma_r2"/>
</dbReference>
<dbReference type="InterPro" id="IPR014284">
    <property type="entry name" value="RNA_pol_sigma-70_dom"/>
</dbReference>
<dbReference type="NCBIfam" id="TIGR02937">
    <property type="entry name" value="sigma70-ECF"/>
    <property type="match status" value="1"/>
</dbReference>
<reference evidence="6 7" key="1">
    <citation type="submission" date="2017-08" db="EMBL/GenBank/DDBJ databases">
        <title>Complete genome sequence of Mucilaginibacter sp. strain BJC16-A31.</title>
        <authorList>
            <consortium name="Henan University of Science and Technology"/>
            <person name="You X."/>
        </authorList>
    </citation>
    <scope>NUCLEOTIDE SEQUENCE [LARGE SCALE GENOMIC DNA]</scope>
    <source>
        <strain evidence="6 7">BJC16-A31</strain>
    </source>
</reference>
<dbReference type="RefSeq" id="WP_157740905.1">
    <property type="nucleotide sequence ID" value="NZ_CP022743.1"/>
</dbReference>
<dbReference type="GO" id="GO:0016987">
    <property type="term" value="F:sigma factor activity"/>
    <property type="evidence" value="ECO:0007669"/>
    <property type="project" value="UniProtKB-KW"/>
</dbReference>
<evidence type="ECO:0000256" key="4">
    <source>
        <dbReference type="ARBA" id="ARBA00023163"/>
    </source>
</evidence>
<dbReference type="PANTHER" id="PTHR43133:SF46">
    <property type="entry name" value="RNA POLYMERASE SIGMA-70 FACTOR ECF SUBFAMILY"/>
    <property type="match status" value="1"/>
</dbReference>
<dbReference type="EMBL" id="CP022743">
    <property type="protein sequence ID" value="ASU35387.1"/>
    <property type="molecule type" value="Genomic_DNA"/>
</dbReference>
<evidence type="ECO:0000313" key="7">
    <source>
        <dbReference type="Proteomes" id="UP000215002"/>
    </source>
</evidence>
<keyword evidence="4" id="KW-0804">Transcription</keyword>
<comment type="similarity">
    <text evidence="1">Belongs to the sigma-70 factor family. ECF subfamily.</text>
</comment>
<gene>
    <name evidence="6" type="ORF">MuYL_3502</name>
</gene>
<dbReference type="GO" id="GO:0006352">
    <property type="term" value="P:DNA-templated transcription initiation"/>
    <property type="evidence" value="ECO:0007669"/>
    <property type="project" value="InterPro"/>
</dbReference>
<feature type="domain" description="HTH luxR-type" evidence="5">
    <location>
        <begin position="149"/>
        <end position="176"/>
    </location>
</feature>
<dbReference type="InterPro" id="IPR013324">
    <property type="entry name" value="RNA_pol_sigma_r3/r4-like"/>
</dbReference>
<sequence>MKDRKVDILNLWKRISTTDDCKAFETLFYLLNTPLIKFCMMYIHQNEAAEEIVSDVFVKCWINRKNLADIQNLDTYLFVAVKNQSLNYLKKYSNIHLVQIEDTNELKFVNTFNPQEAFEKKELVFKMEQSIEALPQQCRIIFRLIKEDGLKYKEVAEILDISPRTVQTQLFRAVKKLSISLSDYLTPAHSSKSNEALLNIVLLLSLIKLFFLGL</sequence>
<dbReference type="CDD" id="cd06171">
    <property type="entry name" value="Sigma70_r4"/>
    <property type="match status" value="1"/>
</dbReference>
<dbReference type="Gene3D" id="1.10.1740.10">
    <property type="match status" value="1"/>
</dbReference>
<dbReference type="InterPro" id="IPR007627">
    <property type="entry name" value="RNA_pol_sigma70_r2"/>
</dbReference>
<dbReference type="Pfam" id="PF08281">
    <property type="entry name" value="Sigma70_r4_2"/>
    <property type="match status" value="1"/>
</dbReference>
<dbReference type="PROSITE" id="PS00622">
    <property type="entry name" value="HTH_LUXR_1"/>
    <property type="match status" value="1"/>
</dbReference>
<dbReference type="Gene3D" id="1.10.10.10">
    <property type="entry name" value="Winged helix-like DNA-binding domain superfamily/Winged helix DNA-binding domain"/>
    <property type="match status" value="1"/>
</dbReference>
<evidence type="ECO:0000256" key="2">
    <source>
        <dbReference type="ARBA" id="ARBA00023015"/>
    </source>
</evidence>
<name>A0A223NZT8_9SPHI</name>
<protein>
    <submittedName>
        <fullName evidence="6">RNA polymerase sigma-70 factor, ECF subfamily</fullName>
    </submittedName>
</protein>
<dbReference type="Pfam" id="PF04542">
    <property type="entry name" value="Sigma70_r2"/>
    <property type="match status" value="1"/>
</dbReference>
<dbReference type="InterPro" id="IPR039425">
    <property type="entry name" value="RNA_pol_sigma-70-like"/>
</dbReference>
<evidence type="ECO:0000313" key="6">
    <source>
        <dbReference type="EMBL" id="ASU35387.1"/>
    </source>
</evidence>
<dbReference type="PANTHER" id="PTHR43133">
    <property type="entry name" value="RNA POLYMERASE ECF-TYPE SIGMA FACTO"/>
    <property type="match status" value="1"/>
</dbReference>
<keyword evidence="2" id="KW-0805">Transcription regulation</keyword>
<keyword evidence="3" id="KW-0731">Sigma factor</keyword>
<dbReference type="SUPFAM" id="SSF88659">
    <property type="entry name" value="Sigma3 and sigma4 domains of RNA polymerase sigma factors"/>
    <property type="match status" value="1"/>
</dbReference>
<proteinExistence type="inferred from homology"/>
<dbReference type="InterPro" id="IPR014327">
    <property type="entry name" value="RNA_pol_sigma70_bacteroid"/>
</dbReference>
<dbReference type="InterPro" id="IPR000792">
    <property type="entry name" value="Tscrpt_reg_LuxR_C"/>
</dbReference>
<dbReference type="SUPFAM" id="SSF88946">
    <property type="entry name" value="Sigma2 domain of RNA polymerase sigma factors"/>
    <property type="match status" value="1"/>
</dbReference>
<dbReference type="InterPro" id="IPR036388">
    <property type="entry name" value="WH-like_DNA-bd_sf"/>
</dbReference>
<dbReference type="GO" id="GO:0003677">
    <property type="term" value="F:DNA binding"/>
    <property type="evidence" value="ECO:0007669"/>
    <property type="project" value="InterPro"/>
</dbReference>